<dbReference type="NCBIfam" id="TIGR02258">
    <property type="entry name" value="2_5_ligase"/>
    <property type="match status" value="1"/>
</dbReference>
<keyword evidence="1 2" id="KW-0378">Hydrolase</keyword>
<dbReference type="SUPFAM" id="SSF55144">
    <property type="entry name" value="LigT-like"/>
    <property type="match status" value="1"/>
</dbReference>
<sequence>MRLFAALVPPEEAVEHLDGFLEARREAGPFRWAGAEQLHLTLAFYADVPDRSLDELVERLGAAARRRTPFVARVAGGGAFPDVARARVLWAGLDTDETGAEQLEALAQGCRNAAARTGVPVDGQRFRPHVTLARLGRPAEVTRWVRLLDGYAGPSWTADRVTLVESHLGEGPRRRPRYEVVADLPLAGVDLG</sequence>
<dbReference type="Pfam" id="PF13563">
    <property type="entry name" value="2_5_RNA_ligase2"/>
    <property type="match status" value="1"/>
</dbReference>
<comment type="caution">
    <text evidence="3">The sequence shown here is derived from an EMBL/GenBank/DDBJ whole genome shotgun (WGS) entry which is preliminary data.</text>
</comment>
<comment type="similarity">
    <text evidence="2">Belongs to the 2H phosphoesterase superfamily. ThpR family.</text>
</comment>
<comment type="function">
    <text evidence="2">Hydrolyzes RNA 2',3'-cyclic phosphodiester to an RNA 2'-phosphomonoester.</text>
</comment>
<evidence type="ECO:0000256" key="2">
    <source>
        <dbReference type="HAMAP-Rule" id="MF_01940"/>
    </source>
</evidence>
<comment type="catalytic activity">
    <reaction evidence="2">
        <text>a 3'-end 2',3'-cyclophospho-ribonucleotide-RNA + H2O = a 3'-end 2'-phospho-ribonucleotide-RNA + H(+)</text>
        <dbReference type="Rhea" id="RHEA:11828"/>
        <dbReference type="Rhea" id="RHEA-COMP:10464"/>
        <dbReference type="Rhea" id="RHEA-COMP:17353"/>
        <dbReference type="ChEBI" id="CHEBI:15377"/>
        <dbReference type="ChEBI" id="CHEBI:15378"/>
        <dbReference type="ChEBI" id="CHEBI:83064"/>
        <dbReference type="ChEBI" id="CHEBI:173113"/>
        <dbReference type="EC" id="3.1.4.58"/>
    </reaction>
</comment>
<dbReference type="PANTHER" id="PTHR35561:SF1">
    <property type="entry name" value="RNA 2',3'-CYCLIC PHOSPHODIESTERASE"/>
    <property type="match status" value="1"/>
</dbReference>
<dbReference type="EMBL" id="JAUHJQ010000001">
    <property type="protein sequence ID" value="MDN4172017.1"/>
    <property type="molecule type" value="Genomic_DNA"/>
</dbReference>
<keyword evidence="4" id="KW-1185">Reference proteome</keyword>
<dbReference type="HAMAP" id="MF_01940">
    <property type="entry name" value="RNA_CPDase"/>
    <property type="match status" value="1"/>
</dbReference>
<name>A0ABT8FCX3_9ACTN</name>
<feature type="short sequence motif" description="HXTX 2" evidence="2">
    <location>
        <begin position="129"/>
        <end position="132"/>
    </location>
</feature>
<proteinExistence type="inferred from homology"/>
<feature type="short sequence motif" description="HXTX 1" evidence="2">
    <location>
        <begin position="39"/>
        <end position="42"/>
    </location>
</feature>
<dbReference type="Proteomes" id="UP001168620">
    <property type="component" value="Unassembled WGS sequence"/>
</dbReference>
<evidence type="ECO:0000313" key="3">
    <source>
        <dbReference type="EMBL" id="MDN4172017.1"/>
    </source>
</evidence>
<dbReference type="RefSeq" id="WP_300950928.1">
    <property type="nucleotide sequence ID" value="NZ_JAUHJQ010000001.1"/>
</dbReference>
<protein>
    <recommendedName>
        <fullName evidence="2">RNA 2',3'-cyclic phosphodiesterase</fullName>
        <shortName evidence="2">RNA 2',3'-CPDase</shortName>
        <ecNumber evidence="2">3.1.4.58</ecNumber>
    </recommendedName>
</protein>
<dbReference type="EC" id="3.1.4.58" evidence="2"/>
<dbReference type="InterPro" id="IPR009097">
    <property type="entry name" value="Cyclic_Pdiesterase"/>
</dbReference>
<feature type="active site" description="Proton acceptor" evidence="2">
    <location>
        <position position="129"/>
    </location>
</feature>
<dbReference type="InterPro" id="IPR004175">
    <property type="entry name" value="RNA_CPDase"/>
</dbReference>
<accession>A0ABT8FCX3</accession>
<dbReference type="PANTHER" id="PTHR35561">
    <property type="entry name" value="RNA 2',3'-CYCLIC PHOSPHODIESTERASE"/>
    <property type="match status" value="1"/>
</dbReference>
<feature type="active site" description="Proton donor" evidence="2">
    <location>
        <position position="39"/>
    </location>
</feature>
<evidence type="ECO:0000256" key="1">
    <source>
        <dbReference type="ARBA" id="ARBA00022801"/>
    </source>
</evidence>
<evidence type="ECO:0000313" key="4">
    <source>
        <dbReference type="Proteomes" id="UP001168620"/>
    </source>
</evidence>
<gene>
    <name evidence="3" type="primary">thpR</name>
    <name evidence="3" type="ORF">QWY28_03590</name>
</gene>
<organism evidence="3 4">
    <name type="scientific">Nocardioides oceani</name>
    <dbReference type="NCBI Taxonomy" id="3058369"/>
    <lineage>
        <taxon>Bacteria</taxon>
        <taxon>Bacillati</taxon>
        <taxon>Actinomycetota</taxon>
        <taxon>Actinomycetes</taxon>
        <taxon>Propionibacteriales</taxon>
        <taxon>Nocardioidaceae</taxon>
        <taxon>Nocardioides</taxon>
    </lineage>
</organism>
<reference evidence="3" key="1">
    <citation type="submission" date="2023-06" db="EMBL/GenBank/DDBJ databases">
        <title>Draft genome sequence of Nocardioides sp. SOB77.</title>
        <authorList>
            <person name="Zhang G."/>
        </authorList>
    </citation>
    <scope>NUCLEOTIDE SEQUENCE</scope>
    <source>
        <strain evidence="3">SOB77</strain>
    </source>
</reference>
<dbReference type="Gene3D" id="3.90.1140.10">
    <property type="entry name" value="Cyclic phosphodiesterase"/>
    <property type="match status" value="1"/>
</dbReference>